<protein>
    <recommendedName>
        <fullName evidence="1">Cellulose biosynthesis protein BcsE</fullName>
    </recommendedName>
</protein>
<feature type="compositionally biased region" description="Low complexity" evidence="2">
    <location>
        <begin position="550"/>
        <end position="564"/>
    </location>
</feature>
<organism evidence="3 4">
    <name type="scientific">Paenacidovorax monticola</name>
    <dbReference type="NCBI Taxonomy" id="1926868"/>
    <lineage>
        <taxon>Bacteria</taxon>
        <taxon>Pseudomonadati</taxon>
        <taxon>Pseudomonadota</taxon>
        <taxon>Betaproteobacteria</taxon>
        <taxon>Burkholderiales</taxon>
        <taxon>Comamonadaceae</taxon>
        <taxon>Paenacidovorax</taxon>
    </lineage>
</organism>
<accession>A0A7H0HKI3</accession>
<dbReference type="KEGG" id="amon:H9L24_10125"/>
<name>A0A7H0HKI3_9BURK</name>
<dbReference type="RefSeq" id="WP_187738026.1">
    <property type="nucleotide sequence ID" value="NZ_CP060790.1"/>
</dbReference>
<reference evidence="3 4" key="1">
    <citation type="submission" date="2020-08" db="EMBL/GenBank/DDBJ databases">
        <title>Genome sequence of Acidovorax monticola KACC 19171T.</title>
        <authorList>
            <person name="Hyun D.-W."/>
            <person name="Bae J.-W."/>
        </authorList>
    </citation>
    <scope>NUCLEOTIDE SEQUENCE [LARGE SCALE GENOMIC DNA]</scope>
    <source>
        <strain evidence="3 4">KACC 19171</strain>
    </source>
</reference>
<evidence type="ECO:0000313" key="4">
    <source>
        <dbReference type="Proteomes" id="UP000516057"/>
    </source>
</evidence>
<dbReference type="EMBL" id="CP060790">
    <property type="protein sequence ID" value="QNP61049.1"/>
    <property type="molecule type" value="Genomic_DNA"/>
</dbReference>
<evidence type="ECO:0000313" key="3">
    <source>
        <dbReference type="EMBL" id="QNP61049.1"/>
    </source>
</evidence>
<dbReference type="AlphaFoldDB" id="A0A7H0HKI3"/>
<dbReference type="InterPro" id="IPR017745">
    <property type="entry name" value="BcsE"/>
</dbReference>
<evidence type="ECO:0000256" key="2">
    <source>
        <dbReference type="SAM" id="MobiDB-lite"/>
    </source>
</evidence>
<evidence type="ECO:0000256" key="1">
    <source>
        <dbReference type="NCBIfam" id="TIGR03369"/>
    </source>
</evidence>
<feature type="compositionally biased region" description="Pro residues" evidence="2">
    <location>
        <begin position="539"/>
        <end position="549"/>
    </location>
</feature>
<proteinExistence type="predicted"/>
<dbReference type="GO" id="GO:0035438">
    <property type="term" value="F:cyclic-di-GMP binding"/>
    <property type="evidence" value="ECO:0007669"/>
    <property type="project" value="InterPro"/>
</dbReference>
<feature type="region of interest" description="Disordered" evidence="2">
    <location>
        <begin position="528"/>
        <end position="601"/>
    </location>
</feature>
<dbReference type="Proteomes" id="UP000516057">
    <property type="component" value="Chromosome"/>
</dbReference>
<feature type="compositionally biased region" description="Polar residues" evidence="2">
    <location>
        <begin position="591"/>
        <end position="601"/>
    </location>
</feature>
<dbReference type="Pfam" id="PF10995">
    <property type="entry name" value="CBP_BcsE"/>
    <property type="match status" value="1"/>
</dbReference>
<dbReference type="NCBIfam" id="TIGR03369">
    <property type="entry name" value="cellulose_bcsE"/>
    <property type="match status" value="1"/>
</dbReference>
<sequence length="601" mass="64301">MPDSLAVVSKPSVVGFLSSWWRGGRARPARPALSAGLGIDGLPEGVGHVPVGTPAALLVQDEAHYGAWLPHLLADLLAAGPVFVLAPQPQALDRLLRVPALKQAHEARRLRAWVLPPAAQRQLQQDGLGGLMRELAQVGCTDRDSLCLLDANALLAGATIAQLERLGGQLRRWSAARPRPFALLFPTYLCQEDITGTVRSLGHTFSHVAQLGTASGQPGLTLYRWDADHGAVFNARYGLQAGGAPGERLRYDGSLTQGAVPEMVDAPDQFAVFATQACVARQRGIPSAWTIVESLEAMAAATHGAVGATVLLDAGAPGQFEALASLVHQLRLTRPRTLKIVVRETEGKLRTHSEQALLRLGVSAVAYRELGFSRLLRLLEDIRHQAYAHPVAQDYEQALAHFMPDPVRGYQPPARFVELAQAMLERTQAVGLTHCLARLQLLPRVAHLDALRVCQAARDGDLITADQDGLYVFLFACREPDLELALNHLFRLPLSQLFSSQTSDGTADGIAVMLDRLRGAARQGLPDYLPLLAPQGPRTMPPHTPPAPPADTTQAALPDAASAPAAPPATPRAPSLRLSARPIGRRAPQAGTRTTPSGVDA</sequence>
<gene>
    <name evidence="3" type="primary">bcsE</name>
    <name evidence="3" type="ORF">H9L24_10125</name>
</gene>
<keyword evidence="4" id="KW-1185">Reference proteome</keyword>